<dbReference type="PRINTS" id="PR00723">
    <property type="entry name" value="SUBTILISIN"/>
</dbReference>
<evidence type="ECO:0000259" key="8">
    <source>
        <dbReference type="Pfam" id="PF00082"/>
    </source>
</evidence>
<dbReference type="OrthoDB" id="614750at2"/>
<feature type="signal peptide" evidence="7">
    <location>
        <begin position="1"/>
        <end position="22"/>
    </location>
</feature>
<dbReference type="PROSITE" id="PS00137">
    <property type="entry name" value="SUBTILASE_HIS"/>
    <property type="match status" value="1"/>
</dbReference>
<dbReference type="GO" id="GO:0004252">
    <property type="term" value="F:serine-type endopeptidase activity"/>
    <property type="evidence" value="ECO:0007669"/>
    <property type="project" value="UniProtKB-UniRule"/>
</dbReference>
<dbReference type="InterPro" id="IPR010259">
    <property type="entry name" value="S8pro/Inhibitor_I9"/>
</dbReference>
<dbReference type="Gene3D" id="2.60.40.10">
    <property type="entry name" value="Immunoglobulins"/>
    <property type="match status" value="2"/>
</dbReference>
<feature type="domain" description="Inhibitor I9" evidence="10">
    <location>
        <begin position="115"/>
        <end position="165"/>
    </location>
</feature>
<keyword evidence="7" id="KW-0732">Signal</keyword>
<evidence type="ECO:0000256" key="4">
    <source>
        <dbReference type="ARBA" id="ARBA00022825"/>
    </source>
</evidence>
<dbReference type="Gene3D" id="2.60.120.380">
    <property type="match status" value="1"/>
</dbReference>
<evidence type="ECO:0000256" key="1">
    <source>
        <dbReference type="ARBA" id="ARBA00011073"/>
    </source>
</evidence>
<keyword evidence="4 6" id="KW-0720">Serine protease</keyword>
<dbReference type="InterPro" id="IPR036852">
    <property type="entry name" value="Peptidase_S8/S53_dom_sf"/>
</dbReference>
<sequence length="1598" mass="167169">MKPLSPVPLVVSGLLLTGAVFAENQAVEPATVNKSVNLALSQTQNNETKTTEKTPYIIRLADPSIAQYSGGISGFEATMPTTSTLSTLNRVKANKREVTAYRKYLRTQQSKALNRISTVTGTATPLKQFQYAINGMVMNLTAAEAEAIRNISGVKAVESDRKLKLNTDTSIALTGAQQVWAGTADNGLNAMGEGTVVAVFDTGINTDHPSFAATGGDGYTHTNPLGSGNYLGDCDGDFPNLCNDKLIGVYSYALITNQYADTDIFPVGLGRNGEDYNGHGSHVAGTAAGNILYDVPVYGLAFDEEVSDGYPGEFTFDQMSGMAPHANIISFQTCLPGESDDEYTGCYYSLAISAIDDAISTGIVDVINYSISGGEAVWGDALSEAWLSANNAGIFVAHSAGNDGPGVSTSDKFAPWITPVAATDHGRIIDYSKTLSSFSGGVSLPSTINGQSNTAGITANVVYAGDFTNPNDPGGDSAQCLEPFPAGTFNGEIVLCDRGEIARVQKAKNVADGGAGGYILANVSADTDNLVGDVYVIPGIHVNVAAGNQLRTWLASGSGHRATISTTSGDLSIDQDALDTVASFSSRGPNTEISTLLPMISAPGVQVYAAYSDEHYGHETTGPAPADYAYLDGTSMASPHVAGAAALVRQVNPTWSADAIRSALMMTATPELRVEGTLDDANWLDMGSGRIQVDKAVNAGLIVEETQANYEAADPDIGGDPKTLNMPALVDNNCLIECTWQRTFTATKAGSWTVTGDAMNSGLEITASPASFTLAAGQSQTVTFTANTWNANDGDWEYAKAVLTSASSPDLHLPIAVVASNGNFPDEIDQTSYRNADSLLIKDLVAIEITDFTARTSGLVQPTAVNESIAEDSDPEAFLDDVEDGVYFEVIDVAENTDRLVAYISESTAPDLDMFIVLDLNNDELISTSEIIASSTGFSWDEYINITNPQAGSYYVFVQNYTGSSRATDDFVLEYAVVTAVDEGSLQVDGPGSAALREPFDMRVSWQLSDSLEGDRYFGAITVGSDADNPSNLGTIPVDLVRGENDVTLAATSSGRVAPGDTASYAVTIKPNLTNENRDYQVSVTVPDGTSVVTSSVDDGGLIQDNTITWDVTQTASTSSASFAMTSNQSDPQCSVPDVGQGTGFIDLQSMGFSPKFGSLDTVLANYPIQFNVLNETLQSLNVSSKGFIISADARTLNRPGINQSLKDRQQNAVLLAPFWRDWTFADAADSGITVATLDDGNVTVIQWSGLVSGNESADVEVIILHNAPSNSPSVLFAYDNVTVGSDAIPTTVGYASEQAQSGGHFSYISASDNSVEASVAETISNDTVLCLTPDLATQAVGDSTLSFSLRVDNDASISGAVLVSLTSSVTNIPGTEAETAALNTDVQIHAAPELLINGVESATLSMTEQQATLLPISVTDANGDAITLSVDQLSGPQAGIAINGDTVTITPAAASAGNTLVLEVTATDEFGYTDTAQATIMVTENQPPVLTVSAPGSVQERGTITIRASATDPEGDTVTFTINGVPGATFSSTAPDTDSTTSVSFTVTATDGNSTVSETVTVTVTNRQSSGGGSLGFGLLLGLMVLTWQRAVRRKAH</sequence>
<evidence type="ECO:0000256" key="5">
    <source>
        <dbReference type="PIRSR" id="PIRSR615500-1"/>
    </source>
</evidence>
<feature type="domain" description="Peptidase S8/S53" evidence="8">
    <location>
        <begin position="192"/>
        <end position="670"/>
    </location>
</feature>
<reference evidence="12" key="1">
    <citation type="submission" date="2016-11" db="EMBL/GenBank/DDBJ databases">
        <authorList>
            <person name="Varghese N."/>
            <person name="Submissions S."/>
        </authorList>
    </citation>
    <scope>NUCLEOTIDE SEQUENCE [LARGE SCALE GENOMIC DNA]</scope>
    <source>
        <strain evidence="12">CGMCC 1.8995</strain>
    </source>
</reference>
<dbReference type="RefSeq" id="WP_073324511.1">
    <property type="nucleotide sequence ID" value="NZ_FQWD01000006.1"/>
</dbReference>
<evidence type="ECO:0000256" key="7">
    <source>
        <dbReference type="SAM" id="SignalP"/>
    </source>
</evidence>
<evidence type="ECO:0000313" key="11">
    <source>
        <dbReference type="EMBL" id="SHH03491.1"/>
    </source>
</evidence>
<dbReference type="InterPro" id="IPR023828">
    <property type="entry name" value="Peptidase_S8_Ser-AS"/>
</dbReference>
<protein>
    <submittedName>
        <fullName evidence="11">Peptidase inhibitor I9</fullName>
    </submittedName>
</protein>
<dbReference type="Gene3D" id="3.50.30.30">
    <property type="match status" value="1"/>
</dbReference>
<proteinExistence type="inferred from homology"/>
<evidence type="ECO:0000259" key="10">
    <source>
        <dbReference type="Pfam" id="PF05922"/>
    </source>
</evidence>
<name>A0A1M5PP68_9ALTE</name>
<dbReference type="CDD" id="cd02120">
    <property type="entry name" value="PA_subtilisin_like"/>
    <property type="match status" value="1"/>
</dbReference>
<keyword evidence="2 6" id="KW-0645">Protease</keyword>
<dbReference type="InterPro" id="IPR015500">
    <property type="entry name" value="Peptidase_S8_subtilisin-rel"/>
</dbReference>
<dbReference type="InterPro" id="IPR000209">
    <property type="entry name" value="Peptidase_S8/S53_dom"/>
</dbReference>
<dbReference type="Pfam" id="PF00082">
    <property type="entry name" value="Peptidase_S8"/>
    <property type="match status" value="1"/>
</dbReference>
<dbReference type="PANTHER" id="PTHR10795">
    <property type="entry name" value="PROPROTEIN CONVERTASE SUBTILISIN/KEXIN"/>
    <property type="match status" value="1"/>
</dbReference>
<evidence type="ECO:0000256" key="2">
    <source>
        <dbReference type="ARBA" id="ARBA00022670"/>
    </source>
</evidence>
<dbReference type="PROSITE" id="PS51892">
    <property type="entry name" value="SUBTILASE"/>
    <property type="match status" value="1"/>
</dbReference>
<feature type="active site" description="Charge relay system" evidence="5 6">
    <location>
        <position position="279"/>
    </location>
</feature>
<feature type="active site" description="Charge relay system" evidence="5 6">
    <location>
        <position position="635"/>
    </location>
</feature>
<feature type="chain" id="PRO_5012951593" evidence="7">
    <location>
        <begin position="23"/>
        <end position="1598"/>
    </location>
</feature>
<dbReference type="GO" id="GO:0006508">
    <property type="term" value="P:proteolysis"/>
    <property type="evidence" value="ECO:0007669"/>
    <property type="project" value="UniProtKB-KW"/>
</dbReference>
<evidence type="ECO:0000313" key="12">
    <source>
        <dbReference type="Proteomes" id="UP000184520"/>
    </source>
</evidence>
<dbReference type="InterPro" id="IPR045051">
    <property type="entry name" value="SBT"/>
</dbReference>
<evidence type="ECO:0000256" key="3">
    <source>
        <dbReference type="ARBA" id="ARBA00022801"/>
    </source>
</evidence>
<feature type="active site" description="Charge relay system" evidence="5 6">
    <location>
        <position position="201"/>
    </location>
</feature>
<keyword evidence="12" id="KW-1185">Reference proteome</keyword>
<dbReference type="SUPFAM" id="SSF52743">
    <property type="entry name" value="Subtilisin-like"/>
    <property type="match status" value="1"/>
</dbReference>
<gene>
    <name evidence="11" type="ORF">SAMN05216361_3537</name>
</gene>
<dbReference type="EMBL" id="FQWD01000006">
    <property type="protein sequence ID" value="SHH03491.1"/>
    <property type="molecule type" value="Genomic_DNA"/>
</dbReference>
<dbReference type="InterPro" id="IPR022398">
    <property type="entry name" value="Peptidase_S8_His-AS"/>
</dbReference>
<dbReference type="Pfam" id="PF02225">
    <property type="entry name" value="PA"/>
    <property type="match status" value="1"/>
</dbReference>
<dbReference type="Proteomes" id="UP000184520">
    <property type="component" value="Unassembled WGS sequence"/>
</dbReference>
<dbReference type="InterPro" id="IPR003137">
    <property type="entry name" value="PA_domain"/>
</dbReference>
<evidence type="ECO:0000259" key="9">
    <source>
        <dbReference type="Pfam" id="PF02225"/>
    </source>
</evidence>
<dbReference type="STRING" id="634436.SAMN05216361_3537"/>
<dbReference type="InterPro" id="IPR046450">
    <property type="entry name" value="PA_dom_sf"/>
</dbReference>
<dbReference type="Gene3D" id="3.40.50.200">
    <property type="entry name" value="Peptidase S8/S53 domain"/>
    <property type="match status" value="1"/>
</dbReference>
<evidence type="ECO:0000256" key="6">
    <source>
        <dbReference type="PROSITE-ProRule" id="PRU01240"/>
    </source>
</evidence>
<accession>A0A1M5PP68</accession>
<keyword evidence="3 6" id="KW-0378">Hydrolase</keyword>
<organism evidence="11 12">
    <name type="scientific">Marisediminitalea aggregata</name>
    <dbReference type="NCBI Taxonomy" id="634436"/>
    <lineage>
        <taxon>Bacteria</taxon>
        <taxon>Pseudomonadati</taxon>
        <taxon>Pseudomonadota</taxon>
        <taxon>Gammaproteobacteria</taxon>
        <taxon>Alteromonadales</taxon>
        <taxon>Alteromonadaceae</taxon>
        <taxon>Marisediminitalea</taxon>
    </lineage>
</organism>
<dbReference type="SUPFAM" id="SSF52025">
    <property type="entry name" value="PA domain"/>
    <property type="match status" value="1"/>
</dbReference>
<dbReference type="Pfam" id="PF05922">
    <property type="entry name" value="Inhibitor_I9"/>
    <property type="match status" value="1"/>
</dbReference>
<dbReference type="PROSITE" id="PS00138">
    <property type="entry name" value="SUBTILASE_SER"/>
    <property type="match status" value="1"/>
</dbReference>
<feature type="domain" description="PA" evidence="9">
    <location>
        <begin position="458"/>
        <end position="550"/>
    </location>
</feature>
<dbReference type="InterPro" id="IPR013783">
    <property type="entry name" value="Ig-like_fold"/>
</dbReference>
<comment type="similarity">
    <text evidence="1 6">Belongs to the peptidase S8 family.</text>
</comment>